<evidence type="ECO:0000256" key="3">
    <source>
        <dbReference type="ARBA" id="ARBA00006027"/>
    </source>
</evidence>
<proteinExistence type="inferred from homology"/>
<evidence type="ECO:0000256" key="7">
    <source>
        <dbReference type="ARBA" id="ARBA00022801"/>
    </source>
</evidence>
<dbReference type="InterPro" id="IPR006501">
    <property type="entry name" value="Pectinesterase_inhib_dom"/>
</dbReference>
<dbReference type="AlphaFoldDB" id="A0A2C9V5V3"/>
<comment type="catalytic activity">
    <reaction evidence="11">
        <text>[(1-&gt;4)-alpha-D-galacturonosyl methyl ester](n) + n H2O = [(1-&gt;4)-alpha-D-galacturonosyl](n) + n methanol + n H(+)</text>
        <dbReference type="Rhea" id="RHEA:22380"/>
        <dbReference type="Rhea" id="RHEA-COMP:14570"/>
        <dbReference type="Rhea" id="RHEA-COMP:14573"/>
        <dbReference type="ChEBI" id="CHEBI:15377"/>
        <dbReference type="ChEBI" id="CHEBI:15378"/>
        <dbReference type="ChEBI" id="CHEBI:17790"/>
        <dbReference type="ChEBI" id="CHEBI:140522"/>
        <dbReference type="ChEBI" id="CHEBI:140523"/>
        <dbReference type="EC" id="3.1.1.11"/>
    </reaction>
</comment>
<keyword evidence="15" id="KW-1185">Reference proteome</keyword>
<dbReference type="InterPro" id="IPR011050">
    <property type="entry name" value="Pectin_lyase_fold/virulence"/>
</dbReference>
<dbReference type="Gene3D" id="1.20.140.40">
    <property type="entry name" value="Invertase/pectin methylesterase inhibitor family protein"/>
    <property type="match status" value="1"/>
</dbReference>
<dbReference type="SMART" id="SM00856">
    <property type="entry name" value="PMEI"/>
    <property type="match status" value="1"/>
</dbReference>
<dbReference type="InterPro" id="IPR000070">
    <property type="entry name" value="Pectinesterase_cat"/>
</dbReference>
<dbReference type="EC" id="3.1.1.11" evidence="5"/>
<sequence>MLAKIVVSGISLILVVGVVIGVVVAVNRSNDSSENTEDLSPQMKAVTQICQPTNYKETCTKVLGSANSTDPKELIKAGILAISDSVTKSMNLSEDLVVNGGSNEPRTKLALEDCKILLKNASDELNDILAKVGENDLKSIAEQADDFRIWLSSIISYQELCIDGFDHDSNLKYSVHNSTDYGSELTDNVLTILGGISKILENFGLHLNLPSTNSRRLLRADGYPTWVSAADRKLLAAGNAGKPAPDAVVALDGSGQFKSINAAINSYPKGHQGRFVIYVKAGIYNELVKVPKRQPNIFMYGDGPRRSIITGKKSFTSGFNTWNTASFVVESPGFICKGMGFQNTAGPDGHQAVAMRANSDMSIYHNCRFDGYQDTLLYQAGRQFYRNCVISGTIDFLFGYGAAVIQNSLIIVRKPNPNQSNTVTADGKKERGQPTGLVIHNCRIVPEVKLDPERLTVKTYLGRPWKQFSTTVVMESQVGDLIQPEGWIPWDGNLFLDTLFYAEYANSGPGANTARRVKWKTLHFLNRIEAQKYTLGTFLAGSGQWVRAAGVPFLLGLRR</sequence>
<keyword evidence="8" id="KW-0063">Aspartyl esterase</keyword>
<keyword evidence="10" id="KW-0325">Glycoprotein</keyword>
<name>A0A2C9V5V3_MANES</name>
<accession>A0A2C9V5V3</accession>
<dbReference type="GO" id="GO:0045490">
    <property type="term" value="P:pectin catabolic process"/>
    <property type="evidence" value="ECO:0007669"/>
    <property type="project" value="UniProtKB-UniPathway"/>
</dbReference>
<dbReference type="FunFam" id="1.20.140.40:FF:000001">
    <property type="entry name" value="Pectinesterase"/>
    <property type="match status" value="1"/>
</dbReference>
<keyword evidence="7" id="KW-0378">Hydrolase</keyword>
<feature type="domain" description="Pectinesterase inhibitor" evidence="13">
    <location>
        <begin position="41"/>
        <end position="192"/>
    </location>
</feature>
<comment type="pathway">
    <text evidence="2">Glycan metabolism; pectin degradation; 2-dehydro-3-deoxy-D-gluconate from pectin: step 1/5.</text>
</comment>
<comment type="similarity">
    <text evidence="4">In the C-terminal section; belongs to the pectinesterase family.</text>
</comment>
<dbReference type="OrthoDB" id="2019149at2759"/>
<keyword evidence="9" id="KW-1015">Disulfide bond</keyword>
<dbReference type="GO" id="GO:0042545">
    <property type="term" value="P:cell wall modification"/>
    <property type="evidence" value="ECO:0007669"/>
    <property type="project" value="InterPro"/>
</dbReference>
<evidence type="ECO:0000313" key="15">
    <source>
        <dbReference type="Proteomes" id="UP000091857"/>
    </source>
</evidence>
<protein>
    <recommendedName>
        <fullName evidence="5">pectinesterase</fullName>
        <ecNumber evidence="5">3.1.1.11</ecNumber>
    </recommendedName>
</protein>
<dbReference type="STRING" id="3983.A0A2C9V5V3"/>
<dbReference type="Pfam" id="PF04043">
    <property type="entry name" value="PMEI"/>
    <property type="match status" value="1"/>
</dbReference>
<dbReference type="SUPFAM" id="SSF51126">
    <property type="entry name" value="Pectin lyase-like"/>
    <property type="match status" value="1"/>
</dbReference>
<dbReference type="NCBIfam" id="TIGR01614">
    <property type="entry name" value="PME_inhib"/>
    <property type="match status" value="1"/>
</dbReference>
<evidence type="ECO:0000256" key="2">
    <source>
        <dbReference type="ARBA" id="ARBA00005184"/>
    </source>
</evidence>
<dbReference type="Proteomes" id="UP000091857">
    <property type="component" value="Chromosome 10"/>
</dbReference>
<reference evidence="15" key="1">
    <citation type="journal article" date="2016" name="Nat. Biotechnol.">
        <title>Sequencing wild and cultivated cassava and related species reveals extensive interspecific hybridization and genetic diversity.</title>
        <authorList>
            <person name="Bredeson J.V."/>
            <person name="Lyons J.B."/>
            <person name="Prochnik S.E."/>
            <person name="Wu G.A."/>
            <person name="Ha C.M."/>
            <person name="Edsinger-Gonzales E."/>
            <person name="Grimwood J."/>
            <person name="Schmutz J."/>
            <person name="Rabbi I.Y."/>
            <person name="Egesi C."/>
            <person name="Nauluvula P."/>
            <person name="Lebot V."/>
            <person name="Ndunguru J."/>
            <person name="Mkamilo G."/>
            <person name="Bart R.S."/>
            <person name="Setter T.L."/>
            <person name="Gleadow R.M."/>
            <person name="Kulakow P."/>
            <person name="Ferguson M.E."/>
            <person name="Rounsley S."/>
            <person name="Rokhsar D.S."/>
        </authorList>
    </citation>
    <scope>NUCLEOTIDE SEQUENCE [LARGE SCALE GENOMIC DNA]</scope>
    <source>
        <strain evidence="15">cv. AM560-2</strain>
    </source>
</reference>
<dbReference type="UniPathway" id="UPA00545">
    <property type="reaction ID" value="UER00823"/>
</dbReference>
<dbReference type="InterPro" id="IPR012334">
    <property type="entry name" value="Pectin_lyas_fold"/>
</dbReference>
<evidence type="ECO:0000256" key="8">
    <source>
        <dbReference type="ARBA" id="ARBA00023085"/>
    </source>
</evidence>
<dbReference type="SUPFAM" id="SSF101148">
    <property type="entry name" value="Plant invertase/pectin methylesterase inhibitor"/>
    <property type="match status" value="1"/>
</dbReference>
<dbReference type="Gene3D" id="2.160.20.10">
    <property type="entry name" value="Single-stranded right-handed beta-helix, Pectin lyase-like"/>
    <property type="match status" value="1"/>
</dbReference>
<dbReference type="Gramene" id="Manes.10G132100.1.v8.1">
    <property type="protein sequence ID" value="Manes.10G132100.1.v8.1.CDS"/>
    <property type="gene ID" value="Manes.10G132100.v8.1"/>
</dbReference>
<dbReference type="GO" id="GO:0046910">
    <property type="term" value="F:pectinesterase inhibitor activity"/>
    <property type="evidence" value="ECO:0000318"/>
    <property type="project" value="GO_Central"/>
</dbReference>
<gene>
    <name evidence="14" type="ORF">MANES_10G132100v8</name>
</gene>
<evidence type="ECO:0000256" key="6">
    <source>
        <dbReference type="ARBA" id="ARBA00022512"/>
    </source>
</evidence>
<comment type="subcellular location">
    <subcellularLocation>
        <location evidence="1">Secreted</location>
        <location evidence="1">Cell wall</location>
    </subcellularLocation>
</comment>
<organism evidence="14 15">
    <name type="scientific">Manihot esculenta</name>
    <name type="common">Cassava</name>
    <name type="synonym">Jatropha manihot</name>
    <dbReference type="NCBI Taxonomy" id="3983"/>
    <lineage>
        <taxon>Eukaryota</taxon>
        <taxon>Viridiplantae</taxon>
        <taxon>Streptophyta</taxon>
        <taxon>Embryophyta</taxon>
        <taxon>Tracheophyta</taxon>
        <taxon>Spermatophyta</taxon>
        <taxon>Magnoliopsida</taxon>
        <taxon>eudicotyledons</taxon>
        <taxon>Gunneridae</taxon>
        <taxon>Pentapetalae</taxon>
        <taxon>rosids</taxon>
        <taxon>fabids</taxon>
        <taxon>Malpighiales</taxon>
        <taxon>Euphorbiaceae</taxon>
        <taxon>Crotonoideae</taxon>
        <taxon>Manihoteae</taxon>
        <taxon>Manihot</taxon>
    </lineage>
</organism>
<dbReference type="InterPro" id="IPR035513">
    <property type="entry name" value="Invertase/methylesterase_inhib"/>
</dbReference>
<keyword evidence="6" id="KW-0964">Secreted</keyword>
<evidence type="ECO:0000256" key="9">
    <source>
        <dbReference type="ARBA" id="ARBA00023157"/>
    </source>
</evidence>
<dbReference type="CDD" id="cd15798">
    <property type="entry name" value="PMEI-like_3"/>
    <property type="match status" value="1"/>
</dbReference>
<evidence type="ECO:0000256" key="4">
    <source>
        <dbReference type="ARBA" id="ARBA00007786"/>
    </source>
</evidence>
<keyword evidence="6" id="KW-0134">Cell wall</keyword>
<dbReference type="PANTHER" id="PTHR31707">
    <property type="entry name" value="PECTINESTERASE"/>
    <property type="match status" value="1"/>
</dbReference>
<evidence type="ECO:0000256" key="5">
    <source>
        <dbReference type="ARBA" id="ARBA00013229"/>
    </source>
</evidence>
<dbReference type="EMBL" id="CM004396">
    <property type="protein sequence ID" value="OAY39899.1"/>
    <property type="molecule type" value="Genomic_DNA"/>
</dbReference>
<comment type="function">
    <text evidence="12">Acts in the modification of cell walls via demethylesterification of cell wall pectin.</text>
</comment>
<comment type="caution">
    <text evidence="14">The sequence shown here is derived from an EMBL/GenBank/DDBJ whole genome shotgun (WGS) entry which is preliminary data.</text>
</comment>
<evidence type="ECO:0000256" key="12">
    <source>
        <dbReference type="ARBA" id="ARBA00057335"/>
    </source>
</evidence>
<dbReference type="Pfam" id="PF01095">
    <property type="entry name" value="Pectinesterase"/>
    <property type="match status" value="1"/>
</dbReference>
<dbReference type="FunFam" id="2.160.20.10:FF:000001">
    <property type="entry name" value="Pectinesterase"/>
    <property type="match status" value="1"/>
</dbReference>
<evidence type="ECO:0000256" key="1">
    <source>
        <dbReference type="ARBA" id="ARBA00004191"/>
    </source>
</evidence>
<evidence type="ECO:0000256" key="10">
    <source>
        <dbReference type="ARBA" id="ARBA00023180"/>
    </source>
</evidence>
<evidence type="ECO:0000313" key="14">
    <source>
        <dbReference type="EMBL" id="OAY39899.1"/>
    </source>
</evidence>
<dbReference type="GO" id="GO:0030599">
    <property type="term" value="F:pectinesterase activity"/>
    <property type="evidence" value="ECO:0000318"/>
    <property type="project" value="GO_Central"/>
</dbReference>
<evidence type="ECO:0000256" key="11">
    <source>
        <dbReference type="ARBA" id="ARBA00047928"/>
    </source>
</evidence>
<dbReference type="OMA" id="VNWIQQA"/>
<evidence type="ECO:0000259" key="13">
    <source>
        <dbReference type="SMART" id="SM00856"/>
    </source>
</evidence>
<comment type="similarity">
    <text evidence="3">In the N-terminal section; belongs to the PMEI family.</text>
</comment>